<comment type="caution">
    <text evidence="3">The sequence shown here is derived from an EMBL/GenBank/DDBJ whole genome shotgun (WGS) entry which is preliminary data.</text>
</comment>
<dbReference type="RefSeq" id="WP_150448596.1">
    <property type="nucleotide sequence ID" value="NZ_VYSA01000002.1"/>
</dbReference>
<dbReference type="EMBL" id="VYSA01000002">
    <property type="protein sequence ID" value="KAA9107560.1"/>
    <property type="molecule type" value="Genomic_DNA"/>
</dbReference>
<protein>
    <submittedName>
        <fullName evidence="3">Uncharacterized protein</fullName>
    </submittedName>
</protein>
<organism evidence="3 4">
    <name type="scientific">Microbacterium rhizomatis</name>
    <dbReference type="NCBI Taxonomy" id="1631477"/>
    <lineage>
        <taxon>Bacteria</taxon>
        <taxon>Bacillati</taxon>
        <taxon>Actinomycetota</taxon>
        <taxon>Actinomycetes</taxon>
        <taxon>Micrococcales</taxon>
        <taxon>Microbacteriaceae</taxon>
        <taxon>Microbacterium</taxon>
    </lineage>
</organism>
<accession>A0A5J5J2H9</accession>
<evidence type="ECO:0000256" key="2">
    <source>
        <dbReference type="SAM" id="Phobius"/>
    </source>
</evidence>
<keyword evidence="2" id="KW-0812">Transmembrane</keyword>
<evidence type="ECO:0000313" key="4">
    <source>
        <dbReference type="Proteomes" id="UP000325827"/>
    </source>
</evidence>
<feature type="region of interest" description="Disordered" evidence="1">
    <location>
        <begin position="255"/>
        <end position="288"/>
    </location>
</feature>
<name>A0A5J5J2H9_9MICO</name>
<sequence length="288" mass="30862">MSVSKAYRNDVAAYGEFLARSVPPEWLETSDDSSLDEVYFSYHIESSDLRATTAFRQRLQIATDAAALLVLYRATPPDDDIRAYLEDPVVAIELLHLEVGSETAMGRLTQKFQLGLGGLSLVLSLVTFGFLASGHGEEIQIPGQAITVVLEGAGLGLSAAALSNGARQARETGAAPPELQTLPPAGPAPSRVTFTPLLSTSRPELPPTTRELAGKLATLSNQIEEVLLRIRGLHAVDDNLQRQIQQLRLRIAKLPSRSEFRSDGQHDNSRESPASAPADPPAPAPGSP</sequence>
<feature type="region of interest" description="Disordered" evidence="1">
    <location>
        <begin position="168"/>
        <end position="207"/>
    </location>
</feature>
<evidence type="ECO:0000313" key="3">
    <source>
        <dbReference type="EMBL" id="KAA9107560.1"/>
    </source>
</evidence>
<proteinExistence type="predicted"/>
<keyword evidence="2" id="KW-1133">Transmembrane helix</keyword>
<feature type="compositionally biased region" description="Polar residues" evidence="1">
    <location>
        <begin position="192"/>
        <end position="202"/>
    </location>
</feature>
<reference evidence="4" key="1">
    <citation type="submission" date="2019-09" db="EMBL/GenBank/DDBJ databases">
        <title>Mumia zhuanghuii sp. nov. isolated from the intestinal contents of plateau pika (Ochotona curzoniae) in the Qinghai-Tibet plateau of China.</title>
        <authorList>
            <person name="Tian Z."/>
        </authorList>
    </citation>
    <scope>NUCLEOTIDE SEQUENCE [LARGE SCALE GENOMIC DNA]</scope>
    <source>
        <strain evidence="4">JCM 30598</strain>
    </source>
</reference>
<feature type="compositionally biased region" description="Pro residues" evidence="1">
    <location>
        <begin position="278"/>
        <end position="288"/>
    </location>
</feature>
<keyword evidence="4" id="KW-1185">Reference proteome</keyword>
<dbReference type="AlphaFoldDB" id="A0A5J5J2H9"/>
<keyword evidence="2" id="KW-0472">Membrane</keyword>
<feature type="transmembrane region" description="Helical" evidence="2">
    <location>
        <begin position="114"/>
        <end position="132"/>
    </location>
</feature>
<evidence type="ECO:0000256" key="1">
    <source>
        <dbReference type="SAM" id="MobiDB-lite"/>
    </source>
</evidence>
<gene>
    <name evidence="3" type="ORF">F6B43_08800</name>
</gene>
<dbReference type="Proteomes" id="UP000325827">
    <property type="component" value="Unassembled WGS sequence"/>
</dbReference>
<feature type="compositionally biased region" description="Basic and acidic residues" evidence="1">
    <location>
        <begin position="256"/>
        <end position="270"/>
    </location>
</feature>